<dbReference type="AlphaFoldDB" id="A0A7W7G5Y7"/>
<evidence type="ECO:0000313" key="2">
    <source>
        <dbReference type="EMBL" id="MBB4696850.1"/>
    </source>
</evidence>
<dbReference type="RefSeq" id="WP_184955042.1">
    <property type="nucleotide sequence ID" value="NZ_BOMC01000020.1"/>
</dbReference>
<dbReference type="EMBL" id="JACHMF010000001">
    <property type="protein sequence ID" value="MBB4696850.1"/>
    <property type="molecule type" value="Genomic_DNA"/>
</dbReference>
<keyword evidence="1" id="KW-0812">Transmembrane</keyword>
<sequence length="179" mass="19341">MFSFGEAGGEPDERQRRRRRWWVAGISLGAAVVVIALCVGGLSLIDAVNGVRDSADDARETRALRDQSCLDLESRLNRLTPPGATAGPAGRAVAIRDENSAVRLYLGEVRDDRALDGWRQLLDARAVYADALDRQSKARTPAFFAAPKSDDGAPLVEALEEWSPDPCAGSIRRLAAPDL</sequence>
<gene>
    <name evidence="2" type="ORF">BKA14_006998</name>
</gene>
<accession>A0A7W7G5Y7</accession>
<keyword evidence="1" id="KW-1133">Transmembrane helix</keyword>
<organism evidence="2 3">
    <name type="scientific">Paractinoplanes abujensis</name>
    <dbReference type="NCBI Taxonomy" id="882441"/>
    <lineage>
        <taxon>Bacteria</taxon>
        <taxon>Bacillati</taxon>
        <taxon>Actinomycetota</taxon>
        <taxon>Actinomycetes</taxon>
        <taxon>Micromonosporales</taxon>
        <taxon>Micromonosporaceae</taxon>
        <taxon>Paractinoplanes</taxon>
    </lineage>
</organism>
<keyword evidence="3" id="KW-1185">Reference proteome</keyword>
<evidence type="ECO:0000256" key="1">
    <source>
        <dbReference type="SAM" id="Phobius"/>
    </source>
</evidence>
<feature type="transmembrane region" description="Helical" evidence="1">
    <location>
        <begin position="21"/>
        <end position="45"/>
    </location>
</feature>
<comment type="caution">
    <text evidence="2">The sequence shown here is derived from an EMBL/GenBank/DDBJ whole genome shotgun (WGS) entry which is preliminary data.</text>
</comment>
<proteinExistence type="predicted"/>
<keyword evidence="1" id="KW-0472">Membrane</keyword>
<reference evidence="2 3" key="1">
    <citation type="submission" date="2020-08" db="EMBL/GenBank/DDBJ databases">
        <title>Sequencing the genomes of 1000 actinobacteria strains.</title>
        <authorList>
            <person name="Klenk H.-P."/>
        </authorList>
    </citation>
    <scope>NUCLEOTIDE SEQUENCE [LARGE SCALE GENOMIC DNA]</scope>
    <source>
        <strain evidence="2 3">DSM 45518</strain>
    </source>
</reference>
<name>A0A7W7G5Y7_9ACTN</name>
<evidence type="ECO:0000313" key="3">
    <source>
        <dbReference type="Proteomes" id="UP000542742"/>
    </source>
</evidence>
<protein>
    <submittedName>
        <fullName evidence="2">Thioesterase domain-containing protein</fullName>
    </submittedName>
</protein>
<dbReference type="Proteomes" id="UP000542742">
    <property type="component" value="Unassembled WGS sequence"/>
</dbReference>